<dbReference type="EMBL" id="UPXP01000008">
    <property type="protein sequence ID" value="VBB38986.1"/>
    <property type="molecule type" value="Genomic_DNA"/>
</dbReference>
<proteinExistence type="predicted"/>
<organism evidence="1">
    <name type="scientific">uncultured Spirochaetota bacterium</name>
    <dbReference type="NCBI Taxonomy" id="460511"/>
    <lineage>
        <taxon>Bacteria</taxon>
        <taxon>Pseudomonadati</taxon>
        <taxon>Spirochaetota</taxon>
        <taxon>environmental samples</taxon>
    </lineage>
</organism>
<dbReference type="AlphaFoldDB" id="A0A652ZTA5"/>
<accession>A0A652ZTA5</accession>
<evidence type="ECO:0000313" key="1">
    <source>
        <dbReference type="EMBL" id="VBB38986.1"/>
    </source>
</evidence>
<protein>
    <submittedName>
        <fullName evidence="1">Uncharacterized protein</fullName>
    </submittedName>
</protein>
<sequence length="56" mass="6493">MRAIHSGISMKLGELSLLLDRQILINRELPFGDVRNECLGHRADPLRYLDSIQCWQ</sequence>
<name>A0A652ZTA5_9SPIR</name>
<reference evidence="1" key="1">
    <citation type="submission" date="2018-07" db="EMBL/GenBank/DDBJ databases">
        <authorList>
            <consortium name="Genoscope - CEA"/>
            <person name="William W."/>
        </authorList>
    </citation>
    <scope>NUCLEOTIDE SEQUENCE</scope>
    <source>
        <strain evidence="1">IK1</strain>
    </source>
</reference>
<gene>
    <name evidence="1" type="ORF">TRIP_E160210</name>
</gene>